<dbReference type="Gene3D" id="3.40.50.720">
    <property type="entry name" value="NAD(P)-binding Rossmann-like Domain"/>
    <property type="match status" value="1"/>
</dbReference>
<keyword evidence="2" id="KW-0521">NADP</keyword>
<sequence length="154" mass="16631">MISSRTSWDPARGLGLYASSKAAVRVFSEALAQEVSPFSVRVLIAEPAAFLTPGIPGPAMPLYTGNPIPDYEELRSEVQASFVAFNATSSGDPAKAMDRVVDVVRGEGVAAGRPWPLYLMLGKRADSAIREKTSKLLETLDEWKDVTLGNLDFD</sequence>
<proteinExistence type="inferred from homology"/>
<gene>
    <name evidence="4" type="ORF">HGRIS_010545</name>
</gene>
<accession>A0ABR3IX43</accession>
<organism evidence="4 5">
    <name type="scientific">Hohenbuehelia grisea</name>
    <dbReference type="NCBI Taxonomy" id="104357"/>
    <lineage>
        <taxon>Eukaryota</taxon>
        <taxon>Fungi</taxon>
        <taxon>Dikarya</taxon>
        <taxon>Basidiomycota</taxon>
        <taxon>Agaricomycotina</taxon>
        <taxon>Agaricomycetes</taxon>
        <taxon>Agaricomycetidae</taxon>
        <taxon>Agaricales</taxon>
        <taxon>Pleurotineae</taxon>
        <taxon>Pleurotaceae</taxon>
        <taxon>Hohenbuehelia</taxon>
    </lineage>
</organism>
<comment type="similarity">
    <text evidence="1">Belongs to the short-chain dehydrogenases/reductases (SDR) family.</text>
</comment>
<reference evidence="5" key="1">
    <citation type="submission" date="2024-06" db="EMBL/GenBank/DDBJ databases">
        <title>Multi-omics analyses provide insights into the biosynthesis of the anticancer antibiotic pleurotin in Hohenbuehelia grisea.</title>
        <authorList>
            <person name="Weaver J.A."/>
            <person name="Alberti F."/>
        </authorList>
    </citation>
    <scope>NUCLEOTIDE SEQUENCE [LARGE SCALE GENOMIC DNA]</scope>
    <source>
        <strain evidence="5">T-177</strain>
    </source>
</reference>
<evidence type="ECO:0000313" key="5">
    <source>
        <dbReference type="Proteomes" id="UP001556367"/>
    </source>
</evidence>
<dbReference type="InterPro" id="IPR002347">
    <property type="entry name" value="SDR_fam"/>
</dbReference>
<protein>
    <submittedName>
        <fullName evidence="4">Uncharacterized protein</fullName>
    </submittedName>
</protein>
<comment type="caution">
    <text evidence="4">The sequence shown here is derived from an EMBL/GenBank/DDBJ whole genome shotgun (WGS) entry which is preliminary data.</text>
</comment>
<evidence type="ECO:0000256" key="3">
    <source>
        <dbReference type="ARBA" id="ARBA00023002"/>
    </source>
</evidence>
<dbReference type="Proteomes" id="UP001556367">
    <property type="component" value="Unassembled WGS sequence"/>
</dbReference>
<dbReference type="InterPro" id="IPR036291">
    <property type="entry name" value="NAD(P)-bd_dom_sf"/>
</dbReference>
<dbReference type="InterPro" id="IPR020904">
    <property type="entry name" value="Sc_DH/Rdtase_CS"/>
</dbReference>
<dbReference type="PANTHER" id="PTHR43976:SF16">
    <property type="entry name" value="SHORT-CHAIN DEHYDROGENASE_REDUCTASE FAMILY PROTEIN"/>
    <property type="match status" value="1"/>
</dbReference>
<dbReference type="EMBL" id="JASNQZ010000014">
    <property type="protein sequence ID" value="KAL0947911.1"/>
    <property type="molecule type" value="Genomic_DNA"/>
</dbReference>
<dbReference type="SUPFAM" id="SSF51735">
    <property type="entry name" value="NAD(P)-binding Rossmann-fold domains"/>
    <property type="match status" value="1"/>
</dbReference>
<dbReference type="Pfam" id="PF00106">
    <property type="entry name" value="adh_short"/>
    <property type="match status" value="1"/>
</dbReference>
<evidence type="ECO:0000256" key="2">
    <source>
        <dbReference type="ARBA" id="ARBA00022857"/>
    </source>
</evidence>
<evidence type="ECO:0000256" key="1">
    <source>
        <dbReference type="ARBA" id="ARBA00006484"/>
    </source>
</evidence>
<keyword evidence="3" id="KW-0560">Oxidoreductase</keyword>
<dbReference type="PANTHER" id="PTHR43976">
    <property type="entry name" value="SHORT CHAIN DEHYDROGENASE"/>
    <property type="match status" value="1"/>
</dbReference>
<dbReference type="InterPro" id="IPR051911">
    <property type="entry name" value="SDR_oxidoreductase"/>
</dbReference>
<dbReference type="PROSITE" id="PS00061">
    <property type="entry name" value="ADH_SHORT"/>
    <property type="match status" value="1"/>
</dbReference>
<name>A0ABR3IX43_9AGAR</name>
<evidence type="ECO:0000313" key="4">
    <source>
        <dbReference type="EMBL" id="KAL0947911.1"/>
    </source>
</evidence>
<keyword evidence="5" id="KW-1185">Reference proteome</keyword>